<gene>
    <name evidence="1" type="ORF">DYL61_13680</name>
</gene>
<dbReference type="OrthoDB" id="8441375at2"/>
<keyword evidence="2" id="KW-1185">Reference proteome</keyword>
<dbReference type="AlphaFoldDB" id="A0A4Z0B4Z9"/>
<dbReference type="RefSeq" id="WP_135308746.1">
    <property type="nucleotide sequence ID" value="NZ_QUZT01000022.1"/>
</dbReference>
<name>A0A4Z0B4Z9_9PSED</name>
<dbReference type="Proteomes" id="UP000297734">
    <property type="component" value="Unassembled WGS sequence"/>
</dbReference>
<evidence type="ECO:0000313" key="1">
    <source>
        <dbReference type="EMBL" id="TFY93479.1"/>
    </source>
</evidence>
<proteinExistence type="predicted"/>
<dbReference type="EMBL" id="QUZT01000022">
    <property type="protein sequence ID" value="TFY93479.1"/>
    <property type="molecule type" value="Genomic_DNA"/>
</dbReference>
<comment type="caution">
    <text evidence="1">The sequence shown here is derived from an EMBL/GenBank/DDBJ whole genome shotgun (WGS) entry which is preliminary data.</text>
</comment>
<evidence type="ECO:0000313" key="2">
    <source>
        <dbReference type="Proteomes" id="UP000297734"/>
    </source>
</evidence>
<protein>
    <submittedName>
        <fullName evidence="1">Uncharacterized protein</fullName>
    </submittedName>
</protein>
<organism evidence="1 2">
    <name type="scientific">Pseudomonas nabeulensis</name>
    <dbReference type="NCBI Taxonomy" id="2293833"/>
    <lineage>
        <taxon>Bacteria</taxon>
        <taxon>Pseudomonadati</taxon>
        <taxon>Pseudomonadota</taxon>
        <taxon>Gammaproteobacteria</taxon>
        <taxon>Pseudomonadales</taxon>
        <taxon>Pseudomonadaceae</taxon>
        <taxon>Pseudomonas</taxon>
    </lineage>
</organism>
<sequence>MELENKLKHLVHSIKAMAPTIDAAAKRIRTTQFKESFNKNDYNSWCQSVTGEILVKLRLFTEQNLSFIETMSVLTVTRYTFEASVWLKLFETDPRYGLVYASQLIDTQLNHWEDQRKQLVREIHLLNDLDKQQSDWLSEELLRLETMEDVEKARSESATVYHRATQMIDNVAARKFSIYADQAVHLGYSTVASMLEAEAMPQVKASIKAIKKEKASFVSALPDDIKALASTPWSWSKMAKFVGMGDEYGYIYTFTSTLMHATPASLTTDQKNLELHEMLIFFKFINIKFLDAIEASEKY</sequence>
<accession>A0A4Z0B4Z9</accession>
<reference evidence="1 2" key="1">
    <citation type="journal article" date="2019" name="Syst. Appl. Microbiol.">
        <title>New species of pathogenic Pseudomonas isolated from citrus in Tunisia: Proposal of Pseudomonas kairouanensis sp. nov. and Pseudomonas nabeulensis sp. nov.</title>
        <authorList>
            <person name="Oueslati M."/>
            <person name="Mulet M."/>
            <person name="Gomila M."/>
            <person name="Berge O."/>
            <person name="Hajlaoui M.R."/>
            <person name="Lalucat J."/>
            <person name="Sadfi-Zouaoui N."/>
            <person name="Garcia-Valdes E."/>
        </authorList>
    </citation>
    <scope>NUCLEOTIDE SEQUENCE [LARGE SCALE GENOMIC DNA]</scope>
    <source>
        <strain evidence="1 2">E10B</strain>
    </source>
</reference>